<evidence type="ECO:0000313" key="2">
    <source>
        <dbReference type="EMBL" id="OJH33788.1"/>
    </source>
</evidence>
<evidence type="ECO:0000313" key="3">
    <source>
        <dbReference type="Proteomes" id="UP000182229"/>
    </source>
</evidence>
<dbReference type="Proteomes" id="UP000182229">
    <property type="component" value="Unassembled WGS sequence"/>
</dbReference>
<keyword evidence="3" id="KW-1185">Reference proteome</keyword>
<dbReference type="STRING" id="83449.BON30_47085"/>
<dbReference type="Pfam" id="PF12680">
    <property type="entry name" value="SnoaL_2"/>
    <property type="match status" value="2"/>
</dbReference>
<name>A0A1L9AUU9_9BACT</name>
<dbReference type="RefSeq" id="WP_071905206.1">
    <property type="nucleotide sequence ID" value="NZ_MPIN01000028.1"/>
</dbReference>
<protein>
    <recommendedName>
        <fullName evidence="1">SnoaL-like domain-containing protein</fullName>
    </recommendedName>
</protein>
<dbReference type="PANTHER" id="PTHR41252:SF1">
    <property type="entry name" value="BLR2505 PROTEIN"/>
    <property type="match status" value="1"/>
</dbReference>
<dbReference type="EMBL" id="MPIN01000028">
    <property type="protein sequence ID" value="OJH33788.1"/>
    <property type="molecule type" value="Genomic_DNA"/>
</dbReference>
<reference evidence="3" key="1">
    <citation type="submission" date="2016-11" db="EMBL/GenBank/DDBJ databases">
        <authorList>
            <person name="Shukria A."/>
            <person name="Stevens D.C."/>
        </authorList>
    </citation>
    <scope>NUCLEOTIDE SEQUENCE [LARGE SCALE GENOMIC DNA]</scope>
    <source>
        <strain evidence="3">Cbfe23</strain>
    </source>
</reference>
<gene>
    <name evidence="2" type="ORF">BON30_47085</name>
</gene>
<evidence type="ECO:0000259" key="1">
    <source>
        <dbReference type="Pfam" id="PF12680"/>
    </source>
</evidence>
<dbReference type="Gene3D" id="3.10.450.50">
    <property type="match status" value="2"/>
</dbReference>
<accession>A0A1L9AUU9</accession>
<feature type="domain" description="SnoaL-like" evidence="1">
    <location>
        <begin position="157"/>
        <end position="265"/>
    </location>
</feature>
<dbReference type="InterPro" id="IPR032710">
    <property type="entry name" value="NTF2-like_dom_sf"/>
</dbReference>
<dbReference type="AlphaFoldDB" id="A0A1L9AUU9"/>
<dbReference type="InterPro" id="IPR037401">
    <property type="entry name" value="SnoaL-like"/>
</dbReference>
<reference evidence="2 3" key="2">
    <citation type="submission" date="2016-12" db="EMBL/GenBank/DDBJ databases">
        <title>Draft Genome Sequence of Cystobacter ferrugineus Strain Cbfe23.</title>
        <authorList>
            <person name="Akbar S."/>
            <person name="Dowd S.E."/>
            <person name="Stevens D.C."/>
        </authorList>
    </citation>
    <scope>NUCLEOTIDE SEQUENCE [LARGE SCALE GENOMIC DNA]</scope>
    <source>
        <strain evidence="2 3">Cbfe23</strain>
    </source>
</reference>
<dbReference type="SUPFAM" id="SSF54427">
    <property type="entry name" value="NTF2-like"/>
    <property type="match status" value="2"/>
</dbReference>
<proteinExistence type="predicted"/>
<dbReference type="OrthoDB" id="6657864at2"/>
<feature type="domain" description="SnoaL-like" evidence="1">
    <location>
        <begin position="14"/>
        <end position="121"/>
    </location>
</feature>
<comment type="caution">
    <text evidence="2">The sequence shown here is derived from an EMBL/GenBank/DDBJ whole genome shotgun (WGS) entry which is preliminary data.</text>
</comment>
<dbReference type="PANTHER" id="PTHR41252">
    <property type="entry name" value="BLR2505 PROTEIN"/>
    <property type="match status" value="1"/>
</dbReference>
<organism evidence="2 3">
    <name type="scientific">Cystobacter ferrugineus</name>
    <dbReference type="NCBI Taxonomy" id="83449"/>
    <lineage>
        <taxon>Bacteria</taxon>
        <taxon>Pseudomonadati</taxon>
        <taxon>Myxococcota</taxon>
        <taxon>Myxococcia</taxon>
        <taxon>Myxococcales</taxon>
        <taxon>Cystobacterineae</taxon>
        <taxon>Archangiaceae</taxon>
        <taxon>Cystobacter</taxon>
    </lineage>
</organism>
<sequence>MAEQPDSNSRLKAVQDYFRKVDRRDPGLMELFTEDVQLFFPKFGVSRGKAELARFSQLLTSYLESIEHDIEGFRYVVSGDSIVVEGTERGVTRGGVHWPDNEISQGRFCNVFEFDGPLIRRVHIYVDPDFTSADLERVRLLRGKPAEHTDTRAIASAYFARLRAGAEPDAIASLFSEEVDWDIPGDTRRVPWIGRRTGRAGVADFFRALREQVESLRFEIRSLGVDGDEAVALGALESRVKRTGKIIESEFALHMTIRNGLIVRYRLFEDSFAVARATDP</sequence>